<dbReference type="PANTHER" id="PTHR45947">
    <property type="entry name" value="SULFOQUINOVOSYL TRANSFERASE SQD2"/>
    <property type="match status" value="1"/>
</dbReference>
<dbReference type="InterPro" id="IPR050194">
    <property type="entry name" value="Glycosyltransferase_grp1"/>
</dbReference>
<comment type="caution">
    <text evidence="2">The sequence shown here is derived from an EMBL/GenBank/DDBJ whole genome shotgun (WGS) entry which is preliminary data.</text>
</comment>
<dbReference type="RefSeq" id="WP_394315538.1">
    <property type="nucleotide sequence ID" value="NZ_JBHGPK010000054.1"/>
</dbReference>
<name>A0ABV6ZS16_9HYPH</name>
<dbReference type="Gene3D" id="3.40.50.2000">
    <property type="entry name" value="Glycogen Phosphorylase B"/>
    <property type="match status" value="2"/>
</dbReference>
<keyword evidence="2" id="KW-0808">Transferase</keyword>
<dbReference type="GO" id="GO:0016757">
    <property type="term" value="F:glycosyltransferase activity"/>
    <property type="evidence" value="ECO:0007669"/>
    <property type="project" value="UniProtKB-KW"/>
</dbReference>
<dbReference type="PANTHER" id="PTHR45947:SF3">
    <property type="entry name" value="SULFOQUINOVOSYL TRANSFERASE SQD2"/>
    <property type="match status" value="1"/>
</dbReference>
<keyword evidence="2" id="KW-0328">Glycosyltransferase</keyword>
<accession>A0ABV6ZS16</accession>
<dbReference type="Pfam" id="PF13439">
    <property type="entry name" value="Glyco_transf_4"/>
    <property type="match status" value="1"/>
</dbReference>
<feature type="domain" description="Glycosyltransferase subfamily 4-like N-terminal" evidence="1">
    <location>
        <begin position="76"/>
        <end position="212"/>
    </location>
</feature>
<evidence type="ECO:0000259" key="1">
    <source>
        <dbReference type="Pfam" id="PF13439"/>
    </source>
</evidence>
<evidence type="ECO:0000313" key="3">
    <source>
        <dbReference type="Proteomes" id="UP001595190"/>
    </source>
</evidence>
<sequence length="425" mass="47341">MNKVALISRGGGHAGGASRVADDLYFSLVKKTTFEARRFIGETIELGGDIPYQPIIEKNIKLYRSLKKRATRRGYVDHFPFEIIGLNAEIRRADIVHAHDISSVFSPRMLEQLSLRRTVVWTLHDMSPFTGGCIYPLGCNHWLDECGTCPQLREWPLTTKKDRTSTLVKSRRRILAQDRLHLIAPSEWIRSQLQRVLPGASATIIYNGVDTKAFHPDGERHFMVPADPSMLTLLFVANMVNDVRKGGLYQHEIRSLLAVRGKKLRLVIVGGARPAGVKQDGPLTTIFAGRIQDRSELASIYRSVDAALIPSHADNFPLVILEAMACGTPILAFDTGGISEQVDSDCGMICQPGDIKGLMDFGIDAFERGQLPGMGRSAREKTERSFSLDLFETSHEAFYQQLLRKEAGRKAPATAIYDQNDPDRP</sequence>
<reference evidence="2 3" key="1">
    <citation type="submission" date="2024-09" db="EMBL/GenBank/DDBJ databases">
        <title>Description of Labrys sedimenti sp. nov., isolated from a diclofenac-degrading enrichment culture, and genome-based reclassification of Labrys portucalensis as a later heterotypic synonym of Labrys neptuniae.</title>
        <authorList>
            <person name="Tancsics A."/>
            <person name="Csepanyi A."/>
        </authorList>
    </citation>
    <scope>NUCLEOTIDE SEQUENCE [LARGE SCALE GENOMIC DNA]</scope>
    <source>
        <strain evidence="2 3">LMG 23412</strain>
    </source>
</reference>
<evidence type="ECO:0000313" key="2">
    <source>
        <dbReference type="EMBL" id="MFC2254942.1"/>
    </source>
</evidence>
<dbReference type="SUPFAM" id="SSF53756">
    <property type="entry name" value="UDP-Glycosyltransferase/glycogen phosphorylase"/>
    <property type="match status" value="1"/>
</dbReference>
<dbReference type="EMBL" id="JBHGPK010000054">
    <property type="protein sequence ID" value="MFC2254942.1"/>
    <property type="molecule type" value="Genomic_DNA"/>
</dbReference>
<dbReference type="EC" id="2.4.-.-" evidence="2"/>
<proteinExistence type="predicted"/>
<organism evidence="2 3">
    <name type="scientific">Labrys neptuniae</name>
    <dbReference type="NCBI Taxonomy" id="376174"/>
    <lineage>
        <taxon>Bacteria</taxon>
        <taxon>Pseudomonadati</taxon>
        <taxon>Pseudomonadota</taxon>
        <taxon>Alphaproteobacteria</taxon>
        <taxon>Hyphomicrobiales</taxon>
        <taxon>Xanthobacteraceae</taxon>
        <taxon>Labrys</taxon>
    </lineage>
</organism>
<protein>
    <submittedName>
        <fullName evidence="2">Glycosyltransferase</fullName>
        <ecNumber evidence="2">2.4.-.-</ecNumber>
    </submittedName>
</protein>
<gene>
    <name evidence="2" type="ORF">ACETRX_35580</name>
</gene>
<dbReference type="Pfam" id="PF13692">
    <property type="entry name" value="Glyco_trans_1_4"/>
    <property type="match status" value="1"/>
</dbReference>
<dbReference type="Proteomes" id="UP001595190">
    <property type="component" value="Unassembled WGS sequence"/>
</dbReference>
<dbReference type="InterPro" id="IPR028098">
    <property type="entry name" value="Glyco_trans_4-like_N"/>
</dbReference>